<dbReference type="OrthoDB" id="9799601at2"/>
<dbReference type="InterPro" id="IPR016181">
    <property type="entry name" value="Acyl_CoA_acyltransferase"/>
</dbReference>
<dbReference type="EMBL" id="FWFN01000002">
    <property type="protein sequence ID" value="SLN29717.1"/>
    <property type="molecule type" value="Genomic_DNA"/>
</dbReference>
<dbReference type="PANTHER" id="PTHR43877:SF2">
    <property type="entry name" value="AMINOALKYLPHOSPHONATE N-ACETYLTRANSFERASE-RELATED"/>
    <property type="match status" value="1"/>
</dbReference>
<dbReference type="InterPro" id="IPR000182">
    <property type="entry name" value="GNAT_dom"/>
</dbReference>
<name>A0A1X6YSJ8_9RHOB</name>
<organism evidence="4 5">
    <name type="scientific">Pseudooceanicola marinus</name>
    <dbReference type="NCBI Taxonomy" id="396013"/>
    <lineage>
        <taxon>Bacteria</taxon>
        <taxon>Pseudomonadati</taxon>
        <taxon>Pseudomonadota</taxon>
        <taxon>Alphaproteobacteria</taxon>
        <taxon>Rhodobacterales</taxon>
        <taxon>Paracoccaceae</taxon>
        <taxon>Pseudooceanicola</taxon>
    </lineage>
</organism>
<dbReference type="PANTHER" id="PTHR43877">
    <property type="entry name" value="AMINOALKYLPHOSPHONATE N-ACETYLTRANSFERASE-RELATED-RELATED"/>
    <property type="match status" value="1"/>
</dbReference>
<dbReference type="Gene3D" id="3.40.630.30">
    <property type="match status" value="1"/>
</dbReference>
<sequence length="145" mass="16107">MNKIVPVEDAATVATCFELMRQLRPHLGSAAEFVARWQSQSAEGYRLLAIHEGGKPVALAGYRIQENLIHGRHIYLDDLVTDQSRRSRGLGQRLLDHVQEIGRAAGCGRLSLDTPLSNALGHRFYFRQGMLASALRFNIPLTGVE</sequence>
<protein>
    <submittedName>
        <fullName evidence="4">Aminoalkylphosphonic acid N-acetyltransferase</fullName>
    </submittedName>
</protein>
<dbReference type="Proteomes" id="UP000193963">
    <property type="component" value="Unassembled WGS sequence"/>
</dbReference>
<evidence type="ECO:0000256" key="1">
    <source>
        <dbReference type="ARBA" id="ARBA00022679"/>
    </source>
</evidence>
<dbReference type="GO" id="GO:0016747">
    <property type="term" value="F:acyltransferase activity, transferring groups other than amino-acyl groups"/>
    <property type="evidence" value="ECO:0007669"/>
    <property type="project" value="InterPro"/>
</dbReference>
<dbReference type="CDD" id="cd04301">
    <property type="entry name" value="NAT_SF"/>
    <property type="match status" value="1"/>
</dbReference>
<evidence type="ECO:0000259" key="3">
    <source>
        <dbReference type="PROSITE" id="PS51186"/>
    </source>
</evidence>
<proteinExistence type="predicted"/>
<reference evidence="4 5" key="1">
    <citation type="submission" date="2017-03" db="EMBL/GenBank/DDBJ databases">
        <authorList>
            <person name="Afonso C.L."/>
            <person name="Miller P.J."/>
            <person name="Scott M.A."/>
            <person name="Spackman E."/>
            <person name="Goraichik I."/>
            <person name="Dimitrov K.M."/>
            <person name="Suarez D.L."/>
            <person name="Swayne D.E."/>
        </authorList>
    </citation>
    <scope>NUCLEOTIDE SEQUENCE [LARGE SCALE GENOMIC DNA]</scope>
    <source>
        <strain evidence="4 5">CECT 7751</strain>
    </source>
</reference>
<evidence type="ECO:0000256" key="2">
    <source>
        <dbReference type="ARBA" id="ARBA00023315"/>
    </source>
</evidence>
<dbReference type="PROSITE" id="PS51186">
    <property type="entry name" value="GNAT"/>
    <property type="match status" value="1"/>
</dbReference>
<dbReference type="RefSeq" id="WP_085887110.1">
    <property type="nucleotide sequence ID" value="NZ_FWFN01000002.1"/>
</dbReference>
<feature type="domain" description="N-acetyltransferase" evidence="3">
    <location>
        <begin position="2"/>
        <end position="145"/>
    </location>
</feature>
<evidence type="ECO:0000313" key="4">
    <source>
        <dbReference type="EMBL" id="SLN29717.1"/>
    </source>
</evidence>
<dbReference type="InterPro" id="IPR050832">
    <property type="entry name" value="Bact_Acetyltransf"/>
</dbReference>
<accession>A0A1X6YSJ8</accession>
<dbReference type="SUPFAM" id="SSF55729">
    <property type="entry name" value="Acyl-CoA N-acyltransferases (Nat)"/>
    <property type="match status" value="1"/>
</dbReference>
<dbReference type="AlphaFoldDB" id="A0A1X6YSJ8"/>
<keyword evidence="1 4" id="KW-0808">Transferase</keyword>
<keyword evidence="2" id="KW-0012">Acyltransferase</keyword>
<keyword evidence="5" id="KW-1185">Reference proteome</keyword>
<evidence type="ECO:0000313" key="5">
    <source>
        <dbReference type="Proteomes" id="UP000193963"/>
    </source>
</evidence>
<dbReference type="Pfam" id="PF00583">
    <property type="entry name" value="Acetyltransf_1"/>
    <property type="match status" value="1"/>
</dbReference>
<gene>
    <name evidence="4" type="ORF">PSM7751_01232</name>
</gene>